<dbReference type="InterPro" id="IPR011330">
    <property type="entry name" value="Glyco_hydro/deAcase_b/a-brl"/>
</dbReference>
<dbReference type="GO" id="GO:0016810">
    <property type="term" value="F:hydrolase activity, acting on carbon-nitrogen (but not peptide) bonds"/>
    <property type="evidence" value="ECO:0007669"/>
    <property type="project" value="InterPro"/>
</dbReference>
<reference evidence="4 5" key="1">
    <citation type="submission" date="2017-01" db="EMBL/GenBank/DDBJ databases">
        <authorList>
            <person name="Mah S.A."/>
            <person name="Swanson W.J."/>
            <person name="Moy G.W."/>
            <person name="Vacquier V.D."/>
        </authorList>
    </citation>
    <scope>NUCLEOTIDE SEQUENCE [LARGE SCALE GENOMIC DNA]</scope>
    <source>
        <strain evidence="4 5">NIO-1016</strain>
    </source>
</reference>
<dbReference type="SUPFAM" id="SSF88713">
    <property type="entry name" value="Glycoside hydrolase/deacetylase"/>
    <property type="match status" value="1"/>
</dbReference>
<dbReference type="Pfam" id="PF01522">
    <property type="entry name" value="Polysacc_deac_1"/>
    <property type="match status" value="1"/>
</dbReference>
<dbReference type="Proteomes" id="UP000186385">
    <property type="component" value="Unassembled WGS sequence"/>
</dbReference>
<dbReference type="Proteomes" id="UP000215545">
    <property type="component" value="Unassembled WGS sequence"/>
</dbReference>
<dbReference type="PANTHER" id="PTHR34216:SF11">
    <property type="entry name" value="CHITOOLIGOSACCHARIDE DEACETYLASE"/>
    <property type="match status" value="1"/>
</dbReference>
<evidence type="ECO:0000259" key="2">
    <source>
        <dbReference type="Pfam" id="PF01522"/>
    </source>
</evidence>
<keyword evidence="1" id="KW-0732">Signal</keyword>
<reference evidence="6" key="2">
    <citation type="submission" date="2017-03" db="EMBL/GenBank/DDBJ databases">
        <title>Bacillus sp. V-88(T) DSM27956, whole genome shotgun sequencing project.</title>
        <authorList>
            <person name="Dastager S.G."/>
            <person name="Neurgaonkar P.S."/>
            <person name="Dharne M.S."/>
        </authorList>
    </citation>
    <scope>NUCLEOTIDE SEQUENCE [LARGE SCALE GENOMIC DNA]</scope>
    <source>
        <strain evidence="6">DSM 25145</strain>
    </source>
</reference>
<protein>
    <submittedName>
        <fullName evidence="4">Polysaccharide deacetylase</fullName>
    </submittedName>
</protein>
<sequence>MKKVIVTFPEGKHKVLTLSYDDGRAADRRLVELFNQYGLKGTFHLNSGLLGVDDRIGGEEAVSLFKGHEISAHTCTHPTIERSPKEQLASEVIDDRKELEAIAGYPVRGISYPNGSFTSYIKSMLPFLGIEYARTVKSTGTFAMPDDWHEWNPTCHHNHQLLEKAQTFADLHKTQYLYMMYVWGHSYEFDHDHNWDMMESFCRFIGGREDIWYATNIEILDYMNAFRSLKFSADSRFVYNPSARSVWLSVDGEVIEAVGGKQISL</sequence>
<reference evidence="3" key="3">
    <citation type="submission" date="2017-03" db="EMBL/GenBank/DDBJ databases">
        <authorList>
            <person name="Dastager S.G."/>
            <person name="Neurgaonkar P.S."/>
            <person name="Dharne M.S."/>
        </authorList>
    </citation>
    <scope>NUCLEOTIDE SEQUENCE</scope>
    <source>
        <strain evidence="3">DSM 25145</strain>
    </source>
</reference>
<dbReference type="EMBL" id="MWSK01000006">
    <property type="protein sequence ID" value="OXS76616.1"/>
    <property type="molecule type" value="Genomic_DNA"/>
</dbReference>
<dbReference type="GO" id="GO:0005975">
    <property type="term" value="P:carbohydrate metabolic process"/>
    <property type="evidence" value="ECO:0007669"/>
    <property type="project" value="InterPro"/>
</dbReference>
<dbReference type="OrthoDB" id="43281at2"/>
<dbReference type="STRING" id="1017273.SAMN05443094_106127"/>
<name>A0A1N6Z7T2_9BACI</name>
<evidence type="ECO:0000313" key="4">
    <source>
        <dbReference type="EMBL" id="SIR22836.1"/>
    </source>
</evidence>
<evidence type="ECO:0000313" key="3">
    <source>
        <dbReference type="EMBL" id="OXS76616.1"/>
    </source>
</evidence>
<keyword evidence="6" id="KW-1185">Reference proteome</keyword>
<dbReference type="EMBL" id="FTLX01000006">
    <property type="protein sequence ID" value="SIR22836.1"/>
    <property type="molecule type" value="Genomic_DNA"/>
</dbReference>
<accession>A0A1N6Z7T2</accession>
<organism evidence="4 5">
    <name type="scientific">Domibacillus enclensis</name>
    <dbReference type="NCBI Taxonomy" id="1017273"/>
    <lineage>
        <taxon>Bacteria</taxon>
        <taxon>Bacillati</taxon>
        <taxon>Bacillota</taxon>
        <taxon>Bacilli</taxon>
        <taxon>Bacillales</taxon>
        <taxon>Bacillaceae</taxon>
        <taxon>Domibacillus</taxon>
    </lineage>
</organism>
<evidence type="ECO:0000256" key="1">
    <source>
        <dbReference type="ARBA" id="ARBA00022729"/>
    </source>
</evidence>
<proteinExistence type="predicted"/>
<dbReference type="RefSeq" id="WP_045852297.1">
    <property type="nucleotide sequence ID" value="NZ_FTLX01000006.1"/>
</dbReference>
<dbReference type="PANTHER" id="PTHR34216">
    <property type="match status" value="1"/>
</dbReference>
<dbReference type="Gene3D" id="3.20.20.370">
    <property type="entry name" value="Glycoside hydrolase/deacetylase"/>
    <property type="match status" value="1"/>
</dbReference>
<dbReference type="CDD" id="cd10967">
    <property type="entry name" value="CE4_GLA_like_6s"/>
    <property type="match status" value="1"/>
</dbReference>
<gene>
    <name evidence="3" type="ORF">B1B05_13160</name>
    <name evidence="4" type="ORF">SAMN05443094_106127</name>
</gene>
<dbReference type="InterPro" id="IPR002509">
    <property type="entry name" value="NODB_dom"/>
</dbReference>
<dbReference type="AlphaFoldDB" id="A0A1N6Z7T2"/>
<dbReference type="InterPro" id="IPR051398">
    <property type="entry name" value="Polysacch_Deacetylase"/>
</dbReference>
<feature type="domain" description="NodB homology" evidence="2">
    <location>
        <begin position="11"/>
        <end position="132"/>
    </location>
</feature>
<evidence type="ECO:0000313" key="5">
    <source>
        <dbReference type="Proteomes" id="UP000186385"/>
    </source>
</evidence>
<evidence type="ECO:0000313" key="6">
    <source>
        <dbReference type="Proteomes" id="UP000215545"/>
    </source>
</evidence>